<accession>A0A1V1HZ77</accession>
<dbReference type="AlphaFoldDB" id="A0A1V1HZ77"/>
<sequence length="88" mass="10539">MRQESRSELMARVQELCFACLDLNLYLDNNPDDSNAVSMYNKLSKQFEQARCAYESKYGPLTNFGYVQSRCPWQWVDQPWPWDREFND</sequence>
<feature type="domain" description="Protein CotJB" evidence="1">
    <location>
        <begin position="8"/>
        <end position="83"/>
    </location>
</feature>
<dbReference type="RefSeq" id="WP_180703014.1">
    <property type="nucleotide sequence ID" value="NZ_CAJUCR010000005.1"/>
</dbReference>
<keyword evidence="3" id="KW-1185">Reference proteome</keyword>
<dbReference type="GeneID" id="82204711"/>
<dbReference type="EMBL" id="LN555523">
    <property type="protein sequence ID" value="CED93278.1"/>
    <property type="molecule type" value="Genomic_DNA"/>
</dbReference>
<keyword evidence="2" id="KW-0167">Capsid protein</keyword>
<protein>
    <submittedName>
        <fullName evidence="2">Spore-coat protein, CotJB</fullName>
    </submittedName>
</protein>
<dbReference type="InterPro" id="IPR024207">
    <property type="entry name" value="CotJB_dom"/>
</dbReference>
<dbReference type="Pfam" id="PF12652">
    <property type="entry name" value="CotJB"/>
    <property type="match status" value="1"/>
</dbReference>
<keyword evidence="2" id="KW-0946">Virion</keyword>
<dbReference type="InterPro" id="IPR016571">
    <property type="entry name" value="Spore_coat_assembly_CotJB"/>
</dbReference>
<name>A0A1V1HZ77_9FIRM</name>
<gene>
    <name evidence="2" type="ORF">CRIB_523</name>
</gene>
<dbReference type="PIRSF" id="PIRSF010606">
    <property type="entry name" value="Spore_coat_CotJB"/>
    <property type="match status" value="1"/>
</dbReference>
<dbReference type="Proteomes" id="UP000245622">
    <property type="component" value="Chromosome 1"/>
</dbReference>
<evidence type="ECO:0000313" key="3">
    <source>
        <dbReference type="Proteomes" id="UP000245622"/>
    </source>
</evidence>
<evidence type="ECO:0000313" key="2">
    <source>
        <dbReference type="EMBL" id="CED93278.1"/>
    </source>
</evidence>
<proteinExistence type="predicted"/>
<organism evidence="2 3">
    <name type="scientific">Romboutsia ilealis</name>
    <dbReference type="NCBI Taxonomy" id="1115758"/>
    <lineage>
        <taxon>Bacteria</taxon>
        <taxon>Bacillati</taxon>
        <taxon>Bacillota</taxon>
        <taxon>Clostridia</taxon>
        <taxon>Peptostreptococcales</taxon>
        <taxon>Peptostreptococcaceae</taxon>
        <taxon>Romboutsia</taxon>
    </lineage>
</organism>
<evidence type="ECO:0000259" key="1">
    <source>
        <dbReference type="Pfam" id="PF12652"/>
    </source>
</evidence>
<dbReference type="KEGG" id="ril:CRIB_523"/>
<reference evidence="2 3" key="1">
    <citation type="submission" date="2014-04" db="EMBL/GenBank/DDBJ databases">
        <authorList>
            <person name="Hornung B.V."/>
        </authorList>
    </citation>
    <scope>NUCLEOTIDE SEQUENCE [LARGE SCALE GENOMIC DNA]</scope>
    <source>
        <strain evidence="2 3">CRIB</strain>
    </source>
</reference>